<dbReference type="InterPro" id="IPR036890">
    <property type="entry name" value="HATPase_C_sf"/>
</dbReference>
<evidence type="ECO:0000256" key="2">
    <source>
        <dbReference type="ARBA" id="ARBA00004370"/>
    </source>
</evidence>
<feature type="transmembrane region" description="Helical" evidence="9">
    <location>
        <begin position="381"/>
        <end position="400"/>
    </location>
</feature>
<dbReference type="Pfam" id="PF07695">
    <property type="entry name" value="7TMR-DISM_7TM"/>
    <property type="match status" value="1"/>
</dbReference>
<dbReference type="AlphaFoldDB" id="A0A1E5G286"/>
<dbReference type="SUPFAM" id="SSF55874">
    <property type="entry name" value="ATPase domain of HSP90 chaperone/DNA topoisomerase II/histidine kinase"/>
    <property type="match status" value="1"/>
</dbReference>
<dbReference type="InterPro" id="IPR003594">
    <property type="entry name" value="HATPase_dom"/>
</dbReference>
<dbReference type="SMART" id="SM00388">
    <property type="entry name" value="HisKA"/>
    <property type="match status" value="1"/>
</dbReference>
<dbReference type="Pfam" id="PF02518">
    <property type="entry name" value="HATPase_c"/>
    <property type="match status" value="1"/>
</dbReference>
<feature type="transmembrane region" description="Helical" evidence="9">
    <location>
        <begin position="353"/>
        <end position="374"/>
    </location>
</feature>
<dbReference type="PANTHER" id="PTHR43711:SF1">
    <property type="entry name" value="HISTIDINE KINASE 1"/>
    <property type="match status" value="1"/>
</dbReference>
<protein>
    <recommendedName>
        <fullName evidence="3">histidine kinase</fullName>
        <ecNumber evidence="3">2.7.13.3</ecNumber>
    </recommendedName>
</protein>
<dbReference type="PROSITE" id="PS51257">
    <property type="entry name" value="PROKAR_LIPOPROTEIN"/>
    <property type="match status" value="1"/>
</dbReference>
<dbReference type="EC" id="2.7.13.3" evidence="3"/>
<dbReference type="InterPro" id="IPR011623">
    <property type="entry name" value="7TMR_DISM_rcpt_extracell_dom1"/>
</dbReference>
<dbReference type="CDD" id="cd00082">
    <property type="entry name" value="HisKA"/>
    <property type="match status" value="1"/>
</dbReference>
<feature type="transmembrane region" description="Helical" evidence="9">
    <location>
        <begin position="412"/>
        <end position="433"/>
    </location>
</feature>
<dbReference type="InterPro" id="IPR036097">
    <property type="entry name" value="HisK_dim/P_sf"/>
</dbReference>
<feature type="transmembrane region" description="Helical" evidence="9">
    <location>
        <begin position="228"/>
        <end position="249"/>
    </location>
</feature>
<dbReference type="EMBL" id="MIJE01000022">
    <property type="protein sequence ID" value="OEF97085.1"/>
    <property type="molecule type" value="Genomic_DNA"/>
</dbReference>
<keyword evidence="9" id="KW-1133">Transmembrane helix</keyword>
<evidence type="ECO:0000313" key="11">
    <source>
        <dbReference type="EMBL" id="OEF97085.1"/>
    </source>
</evidence>
<evidence type="ECO:0000259" key="10">
    <source>
        <dbReference type="PROSITE" id="PS50109"/>
    </source>
</evidence>
<dbReference type="PRINTS" id="PR00344">
    <property type="entry name" value="BCTRLSENSOR"/>
</dbReference>
<proteinExistence type="predicted"/>
<dbReference type="PANTHER" id="PTHR43711">
    <property type="entry name" value="TWO-COMPONENT HISTIDINE KINASE"/>
    <property type="match status" value="1"/>
</dbReference>
<dbReference type="OrthoDB" id="9809348at2"/>
<dbReference type="Proteomes" id="UP000094296">
    <property type="component" value="Unassembled WGS sequence"/>
</dbReference>
<keyword evidence="9" id="KW-0812">Transmembrane</keyword>
<evidence type="ECO:0000256" key="5">
    <source>
        <dbReference type="ARBA" id="ARBA00022679"/>
    </source>
</evidence>
<reference evidence="11 12" key="1">
    <citation type="submission" date="2016-09" db="EMBL/GenBank/DDBJ databases">
        <title>Draft genome sequence for the type strain of Desulfuribacillus alkaliarsenatis AHT28, an obligately anaerobic, sulfidogenic bacterium isolated from Russian soda lake sediments.</title>
        <authorList>
            <person name="Abin C.A."/>
            <person name="Hollibaugh J.T."/>
        </authorList>
    </citation>
    <scope>NUCLEOTIDE SEQUENCE [LARGE SCALE GENOMIC DNA]</scope>
    <source>
        <strain evidence="11 12">AHT28</strain>
    </source>
</reference>
<dbReference type="SMART" id="SM00387">
    <property type="entry name" value="HATPase_c"/>
    <property type="match status" value="1"/>
</dbReference>
<dbReference type="GO" id="GO:0000155">
    <property type="term" value="F:phosphorelay sensor kinase activity"/>
    <property type="evidence" value="ECO:0007669"/>
    <property type="project" value="InterPro"/>
</dbReference>
<feature type="transmembrane region" description="Helical" evidence="9">
    <location>
        <begin position="325"/>
        <end position="347"/>
    </location>
</feature>
<dbReference type="InterPro" id="IPR050736">
    <property type="entry name" value="Sensor_HK_Regulatory"/>
</dbReference>
<keyword evidence="9" id="KW-0472">Membrane</keyword>
<evidence type="ECO:0000313" key="12">
    <source>
        <dbReference type="Proteomes" id="UP000094296"/>
    </source>
</evidence>
<dbReference type="Gene3D" id="1.10.287.130">
    <property type="match status" value="1"/>
</dbReference>
<keyword evidence="4" id="KW-0597">Phosphoprotein</keyword>
<dbReference type="STRING" id="766136.BHF68_05660"/>
<dbReference type="PROSITE" id="PS50109">
    <property type="entry name" value="HIS_KIN"/>
    <property type="match status" value="1"/>
</dbReference>
<keyword evidence="12" id="KW-1185">Reference proteome</keyword>
<feature type="coiled-coil region" evidence="8">
    <location>
        <begin position="437"/>
        <end position="489"/>
    </location>
</feature>
<evidence type="ECO:0000256" key="1">
    <source>
        <dbReference type="ARBA" id="ARBA00000085"/>
    </source>
</evidence>
<evidence type="ECO:0000256" key="3">
    <source>
        <dbReference type="ARBA" id="ARBA00012438"/>
    </source>
</evidence>
<keyword evidence="7" id="KW-0902">Two-component regulatory system</keyword>
<keyword evidence="6" id="KW-0418">Kinase</keyword>
<comment type="caution">
    <text evidence="11">The sequence shown here is derived from an EMBL/GenBank/DDBJ whole genome shotgun (WGS) entry which is preliminary data.</text>
</comment>
<feature type="domain" description="Histidine kinase" evidence="10">
    <location>
        <begin position="496"/>
        <end position="721"/>
    </location>
</feature>
<sequence length="724" mass="82545">MNNKTYKSFIFKLSLLAIIFMLLIGCAQQSINERPPIAINGVIDLSNWDLDEYVRVNLEGTWEFYWEQLIEPSVFSETRSTESLPSQRHGLLNNKNYINVPSAWPQAGYATYRLIVVLEQQSKRQEYSPEKQELISQQITNHLALHIPKLSTAYTLWINNELIASNGIVGMESDATIPHTEPKFVTFDTNNDSLDIVIQASNFHHSTGGILKNISLGTEDFITTFSNWQIAFDLIVFGSLFVVGIYHLIFYFYRKKEASNLYFGVFSIIVGIRALLVGTAFIFQLFPNFNWELALTIEYLTFYLGTPIFILYLRSILPQEISLKVIQLSIVISIFFSALVVLTPVRIYSQFNIYYQIIAIFLILYLLYALILACTRRRDGAIAIGLAVLFFVSTIINDILYENSLIFQSKSIIAASLSSWGFLVFVLSQSIILSRKFTKAFTRIEEMTENLKQLNESLEDKVNERTLALETSNKKLEQAYTDISNMEQSRSELLTNISHDLKSPMASVLGYANAILDGTIDTPEQQKRYLQRIKERIQGLNHLTEDLFDLTQLEARKLKLQVSTVSVEHLLQFVYKKYLQDVKSAQIQFIFEKNDSPCILKTLSIEVDIERIDRAFANIIYNAIKFTPAEGTISLDYDCLPADNPSEIIFKITDNGVGITADDLPQVFNRFFTGSKSRTNSGSGLGLSITKEIIEYHNGRIWVTSTPSIETTFYISLPLLQTYE</sequence>
<name>A0A1E5G286_9FIRM</name>
<accession>A0A1E5G286</accession>
<dbReference type="InterPro" id="IPR004358">
    <property type="entry name" value="Sig_transdc_His_kin-like_C"/>
</dbReference>
<organism evidence="11 12">
    <name type="scientific">Desulfuribacillus alkaliarsenatis</name>
    <dbReference type="NCBI Taxonomy" id="766136"/>
    <lineage>
        <taxon>Bacteria</taxon>
        <taxon>Bacillati</taxon>
        <taxon>Bacillota</taxon>
        <taxon>Desulfuribacillia</taxon>
        <taxon>Desulfuribacillales</taxon>
        <taxon>Desulfuribacillaceae</taxon>
        <taxon>Desulfuribacillus</taxon>
    </lineage>
</organism>
<feature type="transmembrane region" description="Helical" evidence="9">
    <location>
        <begin position="261"/>
        <end position="287"/>
    </location>
</feature>
<dbReference type="GO" id="GO:0016020">
    <property type="term" value="C:membrane"/>
    <property type="evidence" value="ECO:0007669"/>
    <property type="project" value="UniProtKB-SubCell"/>
</dbReference>
<dbReference type="Pfam" id="PF00512">
    <property type="entry name" value="HisKA"/>
    <property type="match status" value="1"/>
</dbReference>
<dbReference type="FunFam" id="3.30.565.10:FF:000006">
    <property type="entry name" value="Sensor histidine kinase WalK"/>
    <property type="match status" value="1"/>
</dbReference>
<dbReference type="RefSeq" id="WP_069643131.1">
    <property type="nucleotide sequence ID" value="NZ_MIJE01000022.1"/>
</dbReference>
<evidence type="ECO:0000256" key="8">
    <source>
        <dbReference type="SAM" id="Coils"/>
    </source>
</evidence>
<evidence type="ECO:0000256" key="9">
    <source>
        <dbReference type="SAM" id="Phobius"/>
    </source>
</evidence>
<gene>
    <name evidence="11" type="ORF">BHF68_05660</name>
</gene>
<dbReference type="CDD" id="cd00075">
    <property type="entry name" value="HATPase"/>
    <property type="match status" value="1"/>
</dbReference>
<dbReference type="InterPro" id="IPR003661">
    <property type="entry name" value="HisK_dim/P_dom"/>
</dbReference>
<evidence type="ECO:0000256" key="6">
    <source>
        <dbReference type="ARBA" id="ARBA00022777"/>
    </source>
</evidence>
<feature type="transmembrane region" description="Helical" evidence="9">
    <location>
        <begin position="293"/>
        <end position="313"/>
    </location>
</feature>
<dbReference type="Gene3D" id="3.30.565.10">
    <property type="entry name" value="Histidine kinase-like ATPase, C-terminal domain"/>
    <property type="match status" value="1"/>
</dbReference>
<keyword evidence="5" id="KW-0808">Transferase</keyword>
<evidence type="ECO:0000256" key="4">
    <source>
        <dbReference type="ARBA" id="ARBA00022553"/>
    </source>
</evidence>
<dbReference type="SUPFAM" id="SSF47384">
    <property type="entry name" value="Homodimeric domain of signal transducing histidine kinase"/>
    <property type="match status" value="1"/>
</dbReference>
<keyword evidence="8" id="KW-0175">Coiled coil</keyword>
<dbReference type="InterPro" id="IPR005467">
    <property type="entry name" value="His_kinase_dom"/>
</dbReference>
<comment type="subcellular location">
    <subcellularLocation>
        <location evidence="2">Membrane</location>
    </subcellularLocation>
</comment>
<comment type="catalytic activity">
    <reaction evidence="1">
        <text>ATP + protein L-histidine = ADP + protein N-phospho-L-histidine.</text>
        <dbReference type="EC" id="2.7.13.3"/>
    </reaction>
</comment>
<evidence type="ECO:0000256" key="7">
    <source>
        <dbReference type="ARBA" id="ARBA00023012"/>
    </source>
</evidence>